<dbReference type="PATRIC" id="fig|1177154.3.peg.2130"/>
<evidence type="ECO:0000313" key="3">
    <source>
        <dbReference type="Proteomes" id="UP000029444"/>
    </source>
</evidence>
<dbReference type="Proteomes" id="UP000029444">
    <property type="component" value="Unassembled WGS sequence"/>
</dbReference>
<gene>
    <name evidence="2" type="ORF">Y5S_02093</name>
</gene>
<dbReference type="GO" id="GO:0016491">
    <property type="term" value="F:oxidoreductase activity"/>
    <property type="evidence" value="ECO:0007669"/>
    <property type="project" value="InterPro"/>
</dbReference>
<dbReference type="InterPro" id="IPR037473">
    <property type="entry name" value="Lcp-like"/>
</dbReference>
<name>A0A095SJH8_9GAMM</name>
<dbReference type="InterPro" id="IPR018713">
    <property type="entry name" value="MPAB/Lcp_cat_dom"/>
</dbReference>
<reference evidence="2 3" key="1">
    <citation type="submission" date="2012-09" db="EMBL/GenBank/DDBJ databases">
        <title>Genome Sequence of alkane-degrading Bacterium Alcanivorax sp. 19-m-6.</title>
        <authorList>
            <person name="Lai Q."/>
            <person name="Shao Z."/>
        </authorList>
    </citation>
    <scope>NUCLEOTIDE SEQUENCE [LARGE SCALE GENOMIC DNA]</scope>
    <source>
        <strain evidence="2 3">19-m-6</strain>
    </source>
</reference>
<comment type="caution">
    <text evidence="2">The sequence shown here is derived from an EMBL/GenBank/DDBJ whole genome shotgun (WGS) entry which is preliminary data.</text>
</comment>
<accession>A0A095SJH8</accession>
<dbReference type="STRING" id="1177154.Y5S_02093"/>
<dbReference type="OrthoDB" id="6711256at2"/>
<sequence length="408" mass="44664">MLSIFEAGRILAKKYTTEVIMEVTTHTEAVGQEGYRRLENPLIVGRGKLSDPRANAAWAESMLHWHYQGDPLAETVALRLREQGAALGQPAAAVRLLARQGDTACRRFLEDMEAVPEWVDFEVMRCGGAMIQRHFPHMILALTYGVLPLTFGHPDAAAIFVGTGRLEANVTRRLNESAALFFKVSDSDALAPGGRVWETCLHVRLVHALVRMRCLEQGWDVQAQGMPVSQLATAAGPAFFGAQMLDCMRLLGARISEEEAAGHRLVWRYTTRLMGVPETLLGRSQQEQDDFDAALMSQFFAPDDNARTVMAALLKGLSNQRPTSRLPRHLHAALFRYLLGDEEANAFGIPSGRDGKRVLSVLRSGLSGYAGLQRVPGMPAGLRWLGKVMLSRLSGEGLVSPASAGTAH</sequence>
<dbReference type="Pfam" id="PF09995">
    <property type="entry name" value="MPAB_Lcp_cat"/>
    <property type="match status" value="1"/>
</dbReference>
<dbReference type="EMBL" id="ARXV01000007">
    <property type="protein sequence ID" value="KGD64727.1"/>
    <property type="molecule type" value="Genomic_DNA"/>
</dbReference>
<protein>
    <recommendedName>
        <fullName evidence="1">ER-bound oxygenase mpaB/mpaB'/Rubber oxygenase catalytic domain-containing protein</fullName>
    </recommendedName>
</protein>
<keyword evidence="3" id="KW-1185">Reference proteome</keyword>
<dbReference type="AlphaFoldDB" id="A0A095SJH8"/>
<evidence type="ECO:0000313" key="2">
    <source>
        <dbReference type="EMBL" id="KGD64727.1"/>
    </source>
</evidence>
<feature type="domain" description="ER-bound oxygenase mpaB/mpaB'/Rubber oxygenase catalytic" evidence="1">
    <location>
        <begin position="143"/>
        <end position="363"/>
    </location>
</feature>
<evidence type="ECO:0000259" key="1">
    <source>
        <dbReference type="Pfam" id="PF09995"/>
    </source>
</evidence>
<proteinExistence type="predicted"/>
<dbReference type="PANTHER" id="PTHR37539:SF1">
    <property type="entry name" value="ER-BOUND OXYGENASE MPAB_MPAB'_RUBBER OXYGENASE CATALYTIC DOMAIN-CONTAINING PROTEIN"/>
    <property type="match status" value="1"/>
</dbReference>
<dbReference type="PANTHER" id="PTHR37539">
    <property type="entry name" value="SECRETED PROTEIN-RELATED"/>
    <property type="match status" value="1"/>
</dbReference>
<organism evidence="2 3">
    <name type="scientific">Alcanivorax nanhaiticus</name>
    <dbReference type="NCBI Taxonomy" id="1177154"/>
    <lineage>
        <taxon>Bacteria</taxon>
        <taxon>Pseudomonadati</taxon>
        <taxon>Pseudomonadota</taxon>
        <taxon>Gammaproteobacteria</taxon>
        <taxon>Oceanospirillales</taxon>
        <taxon>Alcanivoracaceae</taxon>
        <taxon>Alcanivorax</taxon>
    </lineage>
</organism>